<feature type="non-terminal residue" evidence="3">
    <location>
        <position position="89"/>
    </location>
</feature>
<evidence type="ECO:0000256" key="1">
    <source>
        <dbReference type="SAM" id="Phobius"/>
    </source>
</evidence>
<dbReference type="EMBL" id="CATNWA010000301">
    <property type="protein sequence ID" value="CAI9536127.1"/>
    <property type="molecule type" value="Genomic_DNA"/>
</dbReference>
<organism evidence="3 4">
    <name type="scientific">Staurois parvus</name>
    <dbReference type="NCBI Taxonomy" id="386267"/>
    <lineage>
        <taxon>Eukaryota</taxon>
        <taxon>Metazoa</taxon>
        <taxon>Chordata</taxon>
        <taxon>Craniata</taxon>
        <taxon>Vertebrata</taxon>
        <taxon>Euteleostomi</taxon>
        <taxon>Amphibia</taxon>
        <taxon>Batrachia</taxon>
        <taxon>Anura</taxon>
        <taxon>Neobatrachia</taxon>
        <taxon>Ranoidea</taxon>
        <taxon>Ranidae</taxon>
        <taxon>Staurois</taxon>
    </lineage>
</organism>
<comment type="caution">
    <text evidence="3">The sequence shown here is derived from an EMBL/GenBank/DDBJ whole genome shotgun (WGS) entry which is preliminary data.</text>
</comment>
<evidence type="ECO:0000259" key="2">
    <source>
        <dbReference type="Pfam" id="PF25140"/>
    </source>
</evidence>
<name>A0ABN9ANG7_9NEOB</name>
<keyword evidence="1" id="KW-0812">Transmembrane</keyword>
<dbReference type="Proteomes" id="UP001162483">
    <property type="component" value="Unassembled WGS sequence"/>
</dbReference>
<dbReference type="InterPro" id="IPR056824">
    <property type="entry name" value="PGAP1_TMD"/>
</dbReference>
<keyword evidence="1" id="KW-1133">Transmembrane helix</keyword>
<dbReference type="Pfam" id="PF25140">
    <property type="entry name" value="PGAP1_TMD"/>
    <property type="match status" value="1"/>
</dbReference>
<keyword evidence="1" id="KW-0472">Membrane</keyword>
<keyword evidence="4" id="KW-1185">Reference proteome</keyword>
<evidence type="ECO:0000313" key="3">
    <source>
        <dbReference type="EMBL" id="CAI9536127.1"/>
    </source>
</evidence>
<proteinExistence type="predicted"/>
<reference evidence="3" key="1">
    <citation type="submission" date="2023-05" db="EMBL/GenBank/DDBJ databases">
        <authorList>
            <person name="Stuckert A."/>
        </authorList>
    </citation>
    <scope>NUCLEOTIDE SEQUENCE</scope>
</reference>
<gene>
    <name evidence="3" type="ORF">SPARVUS_LOCUS984622</name>
</gene>
<protein>
    <recommendedName>
        <fullName evidence="2">GPI inositol-deacylase transmembrane domain-containing protein</fullName>
    </recommendedName>
</protein>
<accession>A0ABN9ANG7</accession>
<sequence>MWLPQLDSSELHSLGLLFPVASLFLFMFGTGVAYWSGAFFKSIIGILAAIWRTIKRNTISNENSNFKKAIFVETLLFSLVCWGTCGALS</sequence>
<feature type="transmembrane region" description="Helical" evidence="1">
    <location>
        <begin position="20"/>
        <end position="51"/>
    </location>
</feature>
<evidence type="ECO:0000313" key="4">
    <source>
        <dbReference type="Proteomes" id="UP001162483"/>
    </source>
</evidence>
<feature type="domain" description="GPI inositol-deacylase transmembrane" evidence="2">
    <location>
        <begin position="9"/>
        <end position="88"/>
    </location>
</feature>